<dbReference type="AlphaFoldDB" id="A0AAD9LYA0"/>
<proteinExistence type="predicted"/>
<feature type="compositionally biased region" description="Low complexity" evidence="1">
    <location>
        <begin position="75"/>
        <end position="85"/>
    </location>
</feature>
<evidence type="ECO:0000313" key="2">
    <source>
        <dbReference type="EMBL" id="KAK2022725.1"/>
    </source>
</evidence>
<sequence length="205" mass="22962">MSMEPNSRPTHYTTYTLCTTLHAGNLPAVLYVPTNSRSYPPPPSGLRIRHMQFTRLLVIAAAAAAAGRQRATKLPTYPRTRSTTPNPTPPSYHDQQRITATGTRSWSMTYRPVWVARRLDRPKSRPLDVSSSPAALRPRASNAPAPGDTQRACMHMEARSSHLSFFIRHSTDNDGRKIVSCSNHRTPTGGGKARIERPAWWYKKM</sequence>
<dbReference type="EMBL" id="MU843029">
    <property type="protein sequence ID" value="KAK2022725.1"/>
    <property type="molecule type" value="Genomic_DNA"/>
</dbReference>
<feature type="region of interest" description="Disordered" evidence="1">
    <location>
        <begin position="123"/>
        <end position="149"/>
    </location>
</feature>
<evidence type="ECO:0000256" key="1">
    <source>
        <dbReference type="SAM" id="MobiDB-lite"/>
    </source>
</evidence>
<reference evidence="2" key="1">
    <citation type="submission" date="2021-06" db="EMBL/GenBank/DDBJ databases">
        <title>Comparative genomics, transcriptomics and evolutionary studies reveal genomic signatures of adaptation to plant cell wall in hemibiotrophic fungi.</title>
        <authorList>
            <consortium name="DOE Joint Genome Institute"/>
            <person name="Baroncelli R."/>
            <person name="Diaz J.F."/>
            <person name="Benocci T."/>
            <person name="Peng M."/>
            <person name="Battaglia E."/>
            <person name="Haridas S."/>
            <person name="Andreopoulos W."/>
            <person name="Labutti K."/>
            <person name="Pangilinan J."/>
            <person name="Floch G.L."/>
            <person name="Makela M.R."/>
            <person name="Henrissat B."/>
            <person name="Grigoriev I.V."/>
            <person name="Crouch J.A."/>
            <person name="De Vries R.P."/>
            <person name="Sukno S.A."/>
            <person name="Thon M.R."/>
        </authorList>
    </citation>
    <scope>NUCLEOTIDE SEQUENCE</scope>
    <source>
        <strain evidence="2">MAFF235873</strain>
    </source>
</reference>
<name>A0AAD9LYA0_9PEZI</name>
<organism evidence="2 3">
    <name type="scientific">Colletotrichum zoysiae</name>
    <dbReference type="NCBI Taxonomy" id="1216348"/>
    <lineage>
        <taxon>Eukaryota</taxon>
        <taxon>Fungi</taxon>
        <taxon>Dikarya</taxon>
        <taxon>Ascomycota</taxon>
        <taxon>Pezizomycotina</taxon>
        <taxon>Sordariomycetes</taxon>
        <taxon>Hypocreomycetidae</taxon>
        <taxon>Glomerellales</taxon>
        <taxon>Glomerellaceae</taxon>
        <taxon>Colletotrichum</taxon>
        <taxon>Colletotrichum graminicola species complex</taxon>
    </lineage>
</organism>
<feature type="compositionally biased region" description="Low complexity" evidence="1">
    <location>
        <begin position="130"/>
        <end position="146"/>
    </location>
</feature>
<protein>
    <submittedName>
        <fullName evidence="2">Uncharacterized protein</fullName>
    </submittedName>
</protein>
<feature type="region of interest" description="Disordered" evidence="1">
    <location>
        <begin position="68"/>
        <end position="100"/>
    </location>
</feature>
<dbReference type="Proteomes" id="UP001232148">
    <property type="component" value="Unassembled WGS sequence"/>
</dbReference>
<accession>A0AAD9LYA0</accession>
<evidence type="ECO:0000313" key="3">
    <source>
        <dbReference type="Proteomes" id="UP001232148"/>
    </source>
</evidence>
<gene>
    <name evidence="2" type="ORF">LX32DRAFT_185038</name>
</gene>
<comment type="caution">
    <text evidence="2">The sequence shown here is derived from an EMBL/GenBank/DDBJ whole genome shotgun (WGS) entry which is preliminary data.</text>
</comment>
<keyword evidence="3" id="KW-1185">Reference proteome</keyword>